<dbReference type="CDD" id="cd06222">
    <property type="entry name" value="RNase_H_like"/>
    <property type="match status" value="1"/>
</dbReference>
<feature type="domain" description="Reverse transcriptase zinc-binding" evidence="4">
    <location>
        <begin position="27"/>
        <end position="124"/>
    </location>
</feature>
<dbReference type="GO" id="GO:0003676">
    <property type="term" value="F:nucleic acid binding"/>
    <property type="evidence" value="ECO:0007669"/>
    <property type="project" value="InterPro"/>
</dbReference>
<dbReference type="SUPFAM" id="SSF53098">
    <property type="entry name" value="Ribonuclease H-like"/>
    <property type="match status" value="1"/>
</dbReference>
<dbReference type="InterPro" id="IPR002156">
    <property type="entry name" value="RNaseH_domain"/>
</dbReference>
<dbReference type="InterPro" id="IPR012337">
    <property type="entry name" value="RNaseH-like_sf"/>
</dbReference>
<evidence type="ECO:0000256" key="1">
    <source>
        <dbReference type="SAM" id="MobiDB-lite"/>
    </source>
</evidence>
<feature type="signal peptide" evidence="2">
    <location>
        <begin position="1"/>
        <end position="26"/>
    </location>
</feature>
<evidence type="ECO:0008006" key="7">
    <source>
        <dbReference type="Google" id="ProtNLM"/>
    </source>
</evidence>
<evidence type="ECO:0000313" key="6">
    <source>
        <dbReference type="Proteomes" id="UP001497516"/>
    </source>
</evidence>
<dbReference type="AlphaFoldDB" id="A0AAV2DD01"/>
<dbReference type="InterPro" id="IPR026960">
    <property type="entry name" value="RVT-Znf"/>
</dbReference>
<evidence type="ECO:0000259" key="4">
    <source>
        <dbReference type="Pfam" id="PF13966"/>
    </source>
</evidence>
<dbReference type="InterPro" id="IPR036397">
    <property type="entry name" value="RNaseH_sf"/>
</dbReference>
<dbReference type="Pfam" id="PF13966">
    <property type="entry name" value="zf-RVT"/>
    <property type="match status" value="1"/>
</dbReference>
<feature type="domain" description="RNase H type-1" evidence="3">
    <location>
        <begin position="238"/>
        <end position="358"/>
    </location>
</feature>
<dbReference type="Pfam" id="PF13456">
    <property type="entry name" value="RVT_3"/>
    <property type="match status" value="1"/>
</dbReference>
<sequence>MHSAARVCPLCLLIASVASLYKSVSSYSVKSAYRLFREVRDSSPSTDEVPSSRPNKDDWKWLWDLNLPPKLRFFVWKCGRNAIATRARLFERKCALCPLWPLCDENAETVMHCLFYCPKACETWSRLGLVDFFPAADSSFADWFFNLRDRSSTDQICKIVCTMWNVWIARNGMVFEGKVFSPPTVAILADRDSQRVKEAWTSGTTSPSSGSVGLPSQSGSSRSTTLSPPGPYSKVVHCDGSFVSDAQVAAYEIAIANSHGQVIDGKAERFFCSSPIQAEAVAILNAVILAALDPVPTCVRSDCQRLTIALTQDPSLWPWQCRATLARIVSILCVSPWIVVEFVPRRFNAFADWIARNARLDLLPPEWIVIADLVAPLL</sequence>
<name>A0AAV2DD01_9ROSI</name>
<dbReference type="Proteomes" id="UP001497516">
    <property type="component" value="Chromosome 2"/>
</dbReference>
<keyword evidence="6" id="KW-1185">Reference proteome</keyword>
<dbReference type="InterPro" id="IPR052929">
    <property type="entry name" value="RNase_H-like_EbsB-rel"/>
</dbReference>
<evidence type="ECO:0000259" key="3">
    <source>
        <dbReference type="Pfam" id="PF13456"/>
    </source>
</evidence>
<dbReference type="PANTHER" id="PTHR47074">
    <property type="entry name" value="BNAC02G40300D PROTEIN"/>
    <property type="match status" value="1"/>
</dbReference>
<feature type="compositionally biased region" description="Low complexity" evidence="1">
    <location>
        <begin position="201"/>
        <end position="227"/>
    </location>
</feature>
<dbReference type="Gene3D" id="3.30.420.10">
    <property type="entry name" value="Ribonuclease H-like superfamily/Ribonuclease H"/>
    <property type="match status" value="1"/>
</dbReference>
<dbReference type="GO" id="GO:0004523">
    <property type="term" value="F:RNA-DNA hybrid ribonuclease activity"/>
    <property type="evidence" value="ECO:0007669"/>
    <property type="project" value="InterPro"/>
</dbReference>
<keyword evidence="2" id="KW-0732">Signal</keyword>
<reference evidence="5 6" key="1">
    <citation type="submission" date="2024-04" db="EMBL/GenBank/DDBJ databases">
        <authorList>
            <person name="Fracassetti M."/>
        </authorList>
    </citation>
    <scope>NUCLEOTIDE SEQUENCE [LARGE SCALE GENOMIC DNA]</scope>
</reference>
<proteinExistence type="predicted"/>
<evidence type="ECO:0000256" key="2">
    <source>
        <dbReference type="SAM" id="SignalP"/>
    </source>
</evidence>
<gene>
    <name evidence="5" type="ORF">LTRI10_LOCUS13784</name>
</gene>
<dbReference type="EMBL" id="OZ034815">
    <property type="protein sequence ID" value="CAL1371735.1"/>
    <property type="molecule type" value="Genomic_DNA"/>
</dbReference>
<protein>
    <recommendedName>
        <fullName evidence="7">Reverse transcriptase zinc-binding domain-containing protein</fullName>
    </recommendedName>
</protein>
<accession>A0AAV2DD01</accession>
<feature type="chain" id="PRO_5043606738" description="Reverse transcriptase zinc-binding domain-containing protein" evidence="2">
    <location>
        <begin position="27"/>
        <end position="378"/>
    </location>
</feature>
<dbReference type="InterPro" id="IPR044730">
    <property type="entry name" value="RNase_H-like_dom_plant"/>
</dbReference>
<organism evidence="5 6">
    <name type="scientific">Linum trigynum</name>
    <dbReference type="NCBI Taxonomy" id="586398"/>
    <lineage>
        <taxon>Eukaryota</taxon>
        <taxon>Viridiplantae</taxon>
        <taxon>Streptophyta</taxon>
        <taxon>Embryophyta</taxon>
        <taxon>Tracheophyta</taxon>
        <taxon>Spermatophyta</taxon>
        <taxon>Magnoliopsida</taxon>
        <taxon>eudicotyledons</taxon>
        <taxon>Gunneridae</taxon>
        <taxon>Pentapetalae</taxon>
        <taxon>rosids</taxon>
        <taxon>fabids</taxon>
        <taxon>Malpighiales</taxon>
        <taxon>Linaceae</taxon>
        <taxon>Linum</taxon>
    </lineage>
</organism>
<dbReference type="PANTHER" id="PTHR47074:SF11">
    <property type="entry name" value="REVERSE TRANSCRIPTASE-LIKE PROTEIN"/>
    <property type="match status" value="1"/>
</dbReference>
<evidence type="ECO:0000313" key="5">
    <source>
        <dbReference type="EMBL" id="CAL1371735.1"/>
    </source>
</evidence>
<feature type="region of interest" description="Disordered" evidence="1">
    <location>
        <begin position="198"/>
        <end position="228"/>
    </location>
</feature>